<dbReference type="PIRSF" id="PIRSF002741">
    <property type="entry name" value="MppA"/>
    <property type="match status" value="1"/>
</dbReference>
<proteinExistence type="inferred from homology"/>
<comment type="similarity">
    <text evidence="1">Belongs to the bacterial solute-binding protein 5 family.</text>
</comment>
<evidence type="ECO:0000256" key="4">
    <source>
        <dbReference type="SAM" id="SignalP"/>
    </source>
</evidence>
<dbReference type="InterPro" id="IPR030678">
    <property type="entry name" value="Peptide/Ni-bd"/>
</dbReference>
<gene>
    <name evidence="6" type="ORF">D3871_25015</name>
</gene>
<protein>
    <submittedName>
        <fullName evidence="6">ABC transporter substrate-binding protein</fullName>
    </submittedName>
</protein>
<dbReference type="EMBL" id="QYUO01000003">
    <property type="protein sequence ID" value="RJF91934.1"/>
    <property type="molecule type" value="Genomic_DNA"/>
</dbReference>
<dbReference type="OrthoDB" id="9801799at2"/>
<sequence length="534" mass="57771">MLWRLLAKINFVTSALILAVPAYTVHAADLKIGFKAEVTSADPHVLNGNNRNVWVHVYESLVAQDENLKAKPALATSWRNVDSTTWEFKLRPNVTFHNGATMTAEDVKFSIERAMNLSGPRTFRTYLKAVQSVTVTGPGTVTIKTKGPSPTLPDSLGLIAILPKTIGDKASEEDFATGKTTFGTGPYKFVSWAHGQRVSLAKNSAYWGEKEPWDNVTFQFIPREPARASALLSGSVDLIDAATANVMDSFKSSNKIDVVSTTSYMLNYLQLDRFRDNSPYLKSNEGAPLAKNPFNDIKVRQALMAAVNREGIVNRLMKGDAEAASQFVPAGFFGNDPALKVPAHDLAKAKALLAEAGYPNGFRMTMHCSNDRYLNDAKVCEALGQVFSQIGIKTEVATMPFAVYAGRATAGGASGEPEFSLFMFGIGAVTGDSLEPLLAVAHSHDKAAGLGANNRGRYSSKEVDALVIKASVTMNEKAREDLQKAAAKAVIDDVGIVPLFFLKSTWAYRKGLTVKPRSDGFTLAMGIRESSSAK</sequence>
<dbReference type="CDD" id="cd08498">
    <property type="entry name" value="PBP2_NikA_DppA_OppA_like_2"/>
    <property type="match status" value="1"/>
</dbReference>
<keyword evidence="2" id="KW-0813">Transport</keyword>
<dbReference type="AlphaFoldDB" id="A0A3A3FHF1"/>
<dbReference type="GO" id="GO:1904680">
    <property type="term" value="F:peptide transmembrane transporter activity"/>
    <property type="evidence" value="ECO:0007669"/>
    <property type="project" value="TreeGrafter"/>
</dbReference>
<feature type="signal peptide" evidence="4">
    <location>
        <begin position="1"/>
        <end position="27"/>
    </location>
</feature>
<dbReference type="Pfam" id="PF00496">
    <property type="entry name" value="SBP_bac_5"/>
    <property type="match status" value="1"/>
</dbReference>
<dbReference type="InterPro" id="IPR000914">
    <property type="entry name" value="SBP_5_dom"/>
</dbReference>
<dbReference type="GO" id="GO:0030288">
    <property type="term" value="C:outer membrane-bounded periplasmic space"/>
    <property type="evidence" value="ECO:0007669"/>
    <property type="project" value="UniProtKB-ARBA"/>
</dbReference>
<reference evidence="7" key="1">
    <citation type="submission" date="2018-09" db="EMBL/GenBank/DDBJ databases">
        <authorList>
            <person name="Zhu H."/>
        </authorList>
    </citation>
    <scope>NUCLEOTIDE SEQUENCE [LARGE SCALE GENOMIC DNA]</scope>
    <source>
        <strain evidence="7">K1R23-30</strain>
    </source>
</reference>
<dbReference type="PANTHER" id="PTHR30290">
    <property type="entry name" value="PERIPLASMIC BINDING COMPONENT OF ABC TRANSPORTER"/>
    <property type="match status" value="1"/>
</dbReference>
<feature type="chain" id="PRO_5017345471" evidence="4">
    <location>
        <begin position="28"/>
        <end position="534"/>
    </location>
</feature>
<dbReference type="GO" id="GO:0015833">
    <property type="term" value="P:peptide transport"/>
    <property type="evidence" value="ECO:0007669"/>
    <property type="project" value="TreeGrafter"/>
</dbReference>
<feature type="domain" description="Solute-binding protein family 5" evidence="5">
    <location>
        <begin position="70"/>
        <end position="444"/>
    </location>
</feature>
<keyword evidence="3 4" id="KW-0732">Signal</keyword>
<evidence type="ECO:0000259" key="5">
    <source>
        <dbReference type="Pfam" id="PF00496"/>
    </source>
</evidence>
<evidence type="ECO:0000313" key="6">
    <source>
        <dbReference type="EMBL" id="RJF91934.1"/>
    </source>
</evidence>
<dbReference type="InterPro" id="IPR039424">
    <property type="entry name" value="SBP_5"/>
</dbReference>
<keyword evidence="7" id="KW-1185">Reference proteome</keyword>
<dbReference type="Gene3D" id="3.10.105.10">
    <property type="entry name" value="Dipeptide-binding Protein, Domain 3"/>
    <property type="match status" value="1"/>
</dbReference>
<dbReference type="Gene3D" id="3.40.190.10">
    <property type="entry name" value="Periplasmic binding protein-like II"/>
    <property type="match status" value="1"/>
</dbReference>
<accession>A0A3A3FHF1</accession>
<comment type="caution">
    <text evidence="6">The sequence shown here is derived from an EMBL/GenBank/DDBJ whole genome shotgun (WGS) entry which is preliminary data.</text>
</comment>
<evidence type="ECO:0000313" key="7">
    <source>
        <dbReference type="Proteomes" id="UP000265955"/>
    </source>
</evidence>
<dbReference type="SUPFAM" id="SSF53850">
    <property type="entry name" value="Periplasmic binding protein-like II"/>
    <property type="match status" value="1"/>
</dbReference>
<dbReference type="PANTHER" id="PTHR30290:SF9">
    <property type="entry name" value="OLIGOPEPTIDE-BINDING PROTEIN APPA"/>
    <property type="match status" value="1"/>
</dbReference>
<dbReference type="GO" id="GO:0043190">
    <property type="term" value="C:ATP-binding cassette (ABC) transporter complex"/>
    <property type="evidence" value="ECO:0007669"/>
    <property type="project" value="InterPro"/>
</dbReference>
<evidence type="ECO:0000256" key="3">
    <source>
        <dbReference type="ARBA" id="ARBA00022729"/>
    </source>
</evidence>
<dbReference type="Proteomes" id="UP000265955">
    <property type="component" value="Unassembled WGS sequence"/>
</dbReference>
<evidence type="ECO:0000256" key="2">
    <source>
        <dbReference type="ARBA" id="ARBA00022448"/>
    </source>
</evidence>
<organism evidence="6 7">
    <name type="scientific">Noviherbaspirillum saxi</name>
    <dbReference type="NCBI Taxonomy" id="2320863"/>
    <lineage>
        <taxon>Bacteria</taxon>
        <taxon>Pseudomonadati</taxon>
        <taxon>Pseudomonadota</taxon>
        <taxon>Betaproteobacteria</taxon>
        <taxon>Burkholderiales</taxon>
        <taxon>Oxalobacteraceae</taxon>
        <taxon>Noviherbaspirillum</taxon>
    </lineage>
</organism>
<evidence type="ECO:0000256" key="1">
    <source>
        <dbReference type="ARBA" id="ARBA00005695"/>
    </source>
</evidence>
<name>A0A3A3FHF1_9BURK</name>